<accession>A0A7S3PCK5</accession>
<dbReference type="AlphaFoldDB" id="A0A7S3PCK5"/>
<protein>
    <recommendedName>
        <fullName evidence="3">ABC transmembrane type-1 domain-containing protein</fullName>
    </recommendedName>
</protein>
<gene>
    <name evidence="2" type="ORF">ACOF00016_LOCUS16732</name>
</gene>
<keyword evidence="1" id="KW-0732">Signal</keyword>
<dbReference type="EMBL" id="HBIM01022545">
    <property type="protein sequence ID" value="CAE0419937.1"/>
    <property type="molecule type" value="Transcribed_RNA"/>
</dbReference>
<proteinExistence type="predicted"/>
<evidence type="ECO:0000256" key="1">
    <source>
        <dbReference type="SAM" id="SignalP"/>
    </source>
</evidence>
<sequence>MAPSTSFSTIFLWILLVANTRLARSSGGPSFFRRPPTIVSSGVTASGRRSFASPRFNGKSTYPKNSKRKRTIKSYDTCHDDDDDEDGTCATLSRKRFPPRGGESTAPTILPPGVDGFVTVVSTVTNLLVQMGSLILPPAVGAAKAIVGVYRALPKDAIVAGSGLMFCFAGGYYPTLFSSIQAAQQYGWDVMVQALTDLADEAILVIEALEADEKVKTSTYGMPMDEVSMVRSLRRKTSLVMATVDPMKINQAAGALYMTWVGVSTVLQQEYARVITLSLTMARYIDRVAQFILGPPAYFVVPDKYDKWVPVLIGWGCKAAAMNIAWRIQRIMSAATSAVTGGLLFARAISRMLAKRGIRVFGLFCEDDETTMFDEIIGFLVAGLGFYTQFESQWRSGFSFKVPFPLSLITWPFDWAERWIQWQITK</sequence>
<reference evidence="2" key="1">
    <citation type="submission" date="2021-01" db="EMBL/GenBank/DDBJ databases">
        <authorList>
            <person name="Corre E."/>
            <person name="Pelletier E."/>
            <person name="Niang G."/>
            <person name="Scheremetjew M."/>
            <person name="Finn R."/>
            <person name="Kale V."/>
            <person name="Holt S."/>
            <person name="Cochrane G."/>
            <person name="Meng A."/>
            <person name="Brown T."/>
            <person name="Cohen L."/>
        </authorList>
    </citation>
    <scope>NUCLEOTIDE SEQUENCE</scope>
    <source>
        <strain evidence="2">CCMP127</strain>
    </source>
</reference>
<evidence type="ECO:0008006" key="3">
    <source>
        <dbReference type="Google" id="ProtNLM"/>
    </source>
</evidence>
<feature type="signal peptide" evidence="1">
    <location>
        <begin position="1"/>
        <end position="25"/>
    </location>
</feature>
<evidence type="ECO:0000313" key="2">
    <source>
        <dbReference type="EMBL" id="CAE0419937.1"/>
    </source>
</evidence>
<organism evidence="2">
    <name type="scientific">Amphora coffeiformis</name>
    <dbReference type="NCBI Taxonomy" id="265554"/>
    <lineage>
        <taxon>Eukaryota</taxon>
        <taxon>Sar</taxon>
        <taxon>Stramenopiles</taxon>
        <taxon>Ochrophyta</taxon>
        <taxon>Bacillariophyta</taxon>
        <taxon>Bacillariophyceae</taxon>
        <taxon>Bacillariophycidae</taxon>
        <taxon>Thalassiophysales</taxon>
        <taxon>Catenulaceae</taxon>
        <taxon>Amphora</taxon>
    </lineage>
</organism>
<name>A0A7S3PCK5_9STRA</name>
<feature type="chain" id="PRO_5031009851" description="ABC transmembrane type-1 domain-containing protein" evidence="1">
    <location>
        <begin position="26"/>
        <end position="426"/>
    </location>
</feature>